<accession>A0ABT1P6G2</accession>
<reference evidence="1 2" key="1">
    <citation type="submission" date="2022-06" db="EMBL/GenBank/DDBJ databases">
        <title>Draft genome sequence of type strain Streptomyces rubrisoli DSM 42083.</title>
        <authorList>
            <person name="Duangmal K."/>
            <person name="Klaysubun C."/>
        </authorList>
    </citation>
    <scope>NUCLEOTIDE SEQUENCE [LARGE SCALE GENOMIC DNA]</scope>
    <source>
        <strain evidence="1 2">DSM 42083</strain>
    </source>
</reference>
<dbReference type="GO" id="GO:0004497">
    <property type="term" value="F:monooxygenase activity"/>
    <property type="evidence" value="ECO:0007669"/>
    <property type="project" value="UniProtKB-KW"/>
</dbReference>
<gene>
    <name evidence="1" type="ORF">NON19_02750</name>
</gene>
<keyword evidence="1" id="KW-0560">Oxidoreductase</keyword>
<comment type="caution">
    <text evidence="1">The sequence shown here is derived from an EMBL/GenBank/DDBJ whole genome shotgun (WGS) entry which is preliminary data.</text>
</comment>
<keyword evidence="2" id="KW-1185">Reference proteome</keyword>
<name>A0ABT1P6G2_9ACTN</name>
<dbReference type="Gene3D" id="3.30.70.100">
    <property type="match status" value="2"/>
</dbReference>
<evidence type="ECO:0000313" key="2">
    <source>
        <dbReference type="Proteomes" id="UP001206206"/>
    </source>
</evidence>
<protein>
    <submittedName>
        <fullName evidence="1">Antibiotic biosynthesis monooxygenase</fullName>
    </submittedName>
</protein>
<proteinExistence type="predicted"/>
<dbReference type="Proteomes" id="UP001206206">
    <property type="component" value="Unassembled WGS sequence"/>
</dbReference>
<dbReference type="EMBL" id="JANFNH010000001">
    <property type="protein sequence ID" value="MCQ4040973.1"/>
    <property type="molecule type" value="Genomic_DNA"/>
</dbReference>
<sequence>MTSHRPPFPDLTRTDAGTTLLSEWVVGAPERQRAAAEALLGEWHELSARFRPDAFLRLSCFASADGRVLLSHAQWASDQAHLAFAREHRQDMVNRIDQAVPGIERPGLSRYRLLHSVVPDGAPDPAEAITLLHVTTASADQARRWVDATAAALRRTPPAGISAAHLLAGTDGDRAVLYAVHGHDTGAWPPPLPTAAEGDVHVHQPRHYRLLGSVLGPGGNAHR</sequence>
<organism evidence="1 2">
    <name type="scientific">Streptantibioticus rubrisoli</name>
    <dbReference type="NCBI Taxonomy" id="1387313"/>
    <lineage>
        <taxon>Bacteria</taxon>
        <taxon>Bacillati</taxon>
        <taxon>Actinomycetota</taxon>
        <taxon>Actinomycetes</taxon>
        <taxon>Kitasatosporales</taxon>
        <taxon>Streptomycetaceae</taxon>
        <taxon>Streptantibioticus</taxon>
    </lineage>
</organism>
<keyword evidence="1" id="KW-0503">Monooxygenase</keyword>
<dbReference type="RefSeq" id="WP_255924905.1">
    <property type="nucleotide sequence ID" value="NZ_JANFNH010000001.1"/>
</dbReference>
<evidence type="ECO:0000313" key="1">
    <source>
        <dbReference type="EMBL" id="MCQ4040973.1"/>
    </source>
</evidence>